<dbReference type="EMBL" id="GDHC01018273">
    <property type="protein sequence ID" value="JAQ00356.1"/>
    <property type="molecule type" value="Transcribed_RNA"/>
</dbReference>
<evidence type="ECO:0000256" key="1">
    <source>
        <dbReference type="ARBA" id="ARBA00004177"/>
    </source>
</evidence>
<evidence type="ECO:0000256" key="4">
    <source>
        <dbReference type="ARBA" id="ARBA00011241"/>
    </source>
</evidence>
<keyword evidence="10 12" id="KW-0175">Coiled coil</keyword>
<evidence type="ECO:0000256" key="10">
    <source>
        <dbReference type="ARBA" id="ARBA00023054"/>
    </source>
</evidence>
<dbReference type="SUPFAM" id="SSF116907">
    <property type="entry name" value="Hook domain"/>
    <property type="match status" value="1"/>
</dbReference>
<evidence type="ECO:0000256" key="12">
    <source>
        <dbReference type="SAM" id="Coils"/>
    </source>
</evidence>
<dbReference type="InterPro" id="IPR043936">
    <property type="entry name" value="HOOK_N"/>
</dbReference>
<dbReference type="PANTHER" id="PTHR18947:SF39">
    <property type="entry name" value="PROTEIN HOOK"/>
    <property type="match status" value="1"/>
</dbReference>
<dbReference type="InterPro" id="IPR001715">
    <property type="entry name" value="CH_dom"/>
</dbReference>
<keyword evidence="8" id="KW-0493">Microtubule</keyword>
<keyword evidence="9" id="KW-0967">Endosome</keyword>
<dbReference type="GO" id="GO:0005874">
    <property type="term" value="C:microtubule"/>
    <property type="evidence" value="ECO:0007669"/>
    <property type="project" value="UniProtKB-KW"/>
</dbReference>
<sequence length="685" mass="78227">MNKLELCQILTKWLTTFQVDAKFATVKDLSDGVAIAQALHEIAPEWFTSNWLSKIKTDAGENWRLKVSNLKKVLEKILDFYQEAFSQNLPEAVKPDVVKIGDGCDPTELARLLQLVLGCAVNCENKQEYIRRIMCMEENDQRVMMECIQELDAVGGGALSFSASLSLVDPHVEALVTQLTAANAAKEKADERIHQLSLQVNLLQEEKSALHEENQKILDQLHSRFEPGGGPLTRQVEALKDELSKLKEEGFKLEMLRDDYRLKLEMQDRELVELRCRVEELSRAASEARSLKDELDVLRETADKVEKYEATLQSYKKKLEEAGDTKRELKLLEGKIQHYIQTNMELEEELKKTTALKTQVEIYKKQVSELHDQLTEETKRADRLAYENKMGQDKLSAALREKERLLVERDSLKEANEEMKCAAYRAGSEGAETALDLGSVSEGLVSVSELRQKIARLEHENNMLRLAQKEREEDSLSVVQNLLEDARAQADKMWKENREANQRIIQLEAELRELQSGSGNSSDSSGDLQQLKRDKMKLVRELEEKEQALSEAKQVMNVMTEKLTAKENEVVESEEKFKRYVEKARSVVKSIEPTLELSSTEASLLRSQLVDSQRSLKEKEKELEETKKIMELESKLMATAWHDLGAKKQREAVEQRLASLGHGGSFLARQRQPVSRRLQTFNSSH</sequence>
<dbReference type="CDD" id="cd22222">
    <property type="entry name" value="HkD_Hook"/>
    <property type="match status" value="1"/>
</dbReference>
<dbReference type="GO" id="GO:0005768">
    <property type="term" value="C:endosome"/>
    <property type="evidence" value="ECO:0007669"/>
    <property type="project" value="UniProtKB-SubCell"/>
</dbReference>
<dbReference type="GO" id="GO:0006897">
    <property type="term" value="P:endocytosis"/>
    <property type="evidence" value="ECO:0007669"/>
    <property type="project" value="UniProtKB-KW"/>
</dbReference>
<dbReference type="GO" id="GO:0030705">
    <property type="term" value="P:cytoskeleton-dependent intracellular transport"/>
    <property type="evidence" value="ECO:0007669"/>
    <property type="project" value="InterPro"/>
</dbReference>
<proteinExistence type="inferred from homology"/>
<protein>
    <recommendedName>
        <fullName evidence="5">Protein hook</fullName>
    </recommendedName>
</protein>
<feature type="coiled-coil region" evidence="12">
    <location>
        <begin position="447"/>
        <end position="636"/>
    </location>
</feature>
<gene>
    <name evidence="15" type="primary">HOOK3</name>
    <name evidence="15" type="ORF">g.66930</name>
</gene>
<evidence type="ECO:0000259" key="13">
    <source>
        <dbReference type="PROSITE" id="PS50021"/>
    </source>
</evidence>
<evidence type="ECO:0000256" key="8">
    <source>
        <dbReference type="ARBA" id="ARBA00022701"/>
    </source>
</evidence>
<dbReference type="Pfam" id="PF05622">
    <property type="entry name" value="HOOK"/>
    <property type="match status" value="1"/>
</dbReference>
<organism evidence="14">
    <name type="scientific">Lygus hesperus</name>
    <name type="common">Western plant bug</name>
    <dbReference type="NCBI Taxonomy" id="30085"/>
    <lineage>
        <taxon>Eukaryota</taxon>
        <taxon>Metazoa</taxon>
        <taxon>Ecdysozoa</taxon>
        <taxon>Arthropoda</taxon>
        <taxon>Hexapoda</taxon>
        <taxon>Insecta</taxon>
        <taxon>Pterygota</taxon>
        <taxon>Neoptera</taxon>
        <taxon>Paraneoptera</taxon>
        <taxon>Hemiptera</taxon>
        <taxon>Heteroptera</taxon>
        <taxon>Panheteroptera</taxon>
        <taxon>Cimicomorpha</taxon>
        <taxon>Miridae</taxon>
        <taxon>Mirini</taxon>
        <taxon>Lygus</taxon>
    </lineage>
</organism>
<dbReference type="InterPro" id="IPR008636">
    <property type="entry name" value="Hook_C"/>
</dbReference>
<dbReference type="Pfam" id="PF19047">
    <property type="entry name" value="HOOK_N"/>
    <property type="match status" value="1"/>
</dbReference>
<keyword evidence="11" id="KW-0206">Cytoskeleton</keyword>
<dbReference type="GO" id="GO:0005813">
    <property type="term" value="C:centrosome"/>
    <property type="evidence" value="ECO:0007669"/>
    <property type="project" value="TreeGrafter"/>
</dbReference>
<dbReference type="EMBL" id="GBRD01010262">
    <property type="protein sequence ID" value="JAG55562.1"/>
    <property type="molecule type" value="Transcribed_RNA"/>
</dbReference>
<evidence type="ECO:0000256" key="2">
    <source>
        <dbReference type="ARBA" id="ARBA00004245"/>
    </source>
</evidence>
<dbReference type="FunFam" id="1.10.418.10:FF:000024">
    <property type="entry name" value="Hook homolog 3 (Drosophila)"/>
    <property type="match status" value="1"/>
</dbReference>
<evidence type="ECO:0000256" key="6">
    <source>
        <dbReference type="ARBA" id="ARBA00022490"/>
    </source>
</evidence>
<comment type="subunit">
    <text evidence="4">Homodimer. Interacts with microtubules via its N-terminus.</text>
</comment>
<name>A0A0K8SQC9_LYGHE</name>
<evidence type="ECO:0000313" key="14">
    <source>
        <dbReference type="EMBL" id="JAG55562.1"/>
    </source>
</evidence>
<feature type="domain" description="Calponin-homology (CH)" evidence="13">
    <location>
        <begin position="4"/>
        <end position="120"/>
    </location>
</feature>
<dbReference type="GO" id="GO:0008017">
    <property type="term" value="F:microtubule binding"/>
    <property type="evidence" value="ECO:0007669"/>
    <property type="project" value="InterPro"/>
</dbReference>
<feature type="coiled-coil region" evidence="12">
    <location>
        <begin position="172"/>
        <end position="422"/>
    </location>
</feature>
<comment type="subcellular location">
    <subcellularLocation>
        <location evidence="2">Cytoplasm</location>
        <location evidence="2">Cytoskeleton</location>
    </subcellularLocation>
    <subcellularLocation>
        <location evidence="1">Endosome</location>
    </subcellularLocation>
</comment>
<keyword evidence="7" id="KW-0254">Endocytosis</keyword>
<evidence type="ECO:0000256" key="11">
    <source>
        <dbReference type="ARBA" id="ARBA00023212"/>
    </source>
</evidence>
<evidence type="ECO:0000313" key="15">
    <source>
        <dbReference type="EMBL" id="JAQ00356.1"/>
    </source>
</evidence>
<dbReference type="InterPro" id="IPR036872">
    <property type="entry name" value="CH_dom_sf"/>
</dbReference>
<evidence type="ECO:0000256" key="7">
    <source>
        <dbReference type="ARBA" id="ARBA00022583"/>
    </source>
</evidence>
<dbReference type="GO" id="GO:0031122">
    <property type="term" value="P:cytoplasmic microtubule organization"/>
    <property type="evidence" value="ECO:0007669"/>
    <property type="project" value="InterPro"/>
</dbReference>
<comment type="similarity">
    <text evidence="3">Belongs to the hook family.</text>
</comment>
<dbReference type="Gene3D" id="1.10.418.10">
    <property type="entry name" value="Calponin-like domain"/>
    <property type="match status" value="1"/>
</dbReference>
<dbReference type="PANTHER" id="PTHR18947">
    <property type="entry name" value="HOOK PROTEINS"/>
    <property type="match status" value="1"/>
</dbReference>
<reference evidence="15" key="2">
    <citation type="journal article" date="2016" name="Gigascience">
        <title>De novo construction of an expanded transcriptome assembly for the western tarnished plant bug, Lygus hesperus.</title>
        <authorList>
            <person name="Tassone E.E."/>
            <person name="Geib S.M."/>
            <person name="Hall B."/>
            <person name="Fabrick J.A."/>
            <person name="Brent C.S."/>
            <person name="Hull J.J."/>
        </authorList>
    </citation>
    <scope>NUCLEOTIDE SEQUENCE</scope>
</reference>
<keyword evidence="6" id="KW-0963">Cytoplasm</keyword>
<reference evidence="14" key="1">
    <citation type="submission" date="2014-09" db="EMBL/GenBank/DDBJ databases">
        <authorList>
            <person name="Magalhaes I.L.F."/>
            <person name="Oliveira U."/>
            <person name="Santos F.R."/>
            <person name="Vidigal T.H.D.A."/>
            <person name="Brescovit A.D."/>
            <person name="Santos A.J."/>
        </authorList>
    </citation>
    <scope>NUCLEOTIDE SEQUENCE</scope>
</reference>
<dbReference type="GO" id="GO:0051959">
    <property type="term" value="F:dynein light intermediate chain binding"/>
    <property type="evidence" value="ECO:0007669"/>
    <property type="project" value="TreeGrafter"/>
</dbReference>
<accession>A0A0K8SQC9</accession>
<dbReference type="PROSITE" id="PS50021">
    <property type="entry name" value="CH"/>
    <property type="match status" value="1"/>
</dbReference>
<evidence type="ECO:0000256" key="9">
    <source>
        <dbReference type="ARBA" id="ARBA00022753"/>
    </source>
</evidence>
<evidence type="ECO:0000256" key="5">
    <source>
        <dbReference type="ARBA" id="ARBA00018971"/>
    </source>
</evidence>
<evidence type="ECO:0000256" key="3">
    <source>
        <dbReference type="ARBA" id="ARBA00006946"/>
    </source>
</evidence>
<dbReference type="AlphaFoldDB" id="A0A0K8SQC9"/>